<dbReference type="PANTHER" id="PTHR32114:SF2">
    <property type="entry name" value="ABC TRANSPORTER ABCH.3"/>
    <property type="match status" value="1"/>
</dbReference>
<feature type="coiled-coil region" evidence="1">
    <location>
        <begin position="578"/>
        <end position="605"/>
    </location>
</feature>
<evidence type="ECO:0000259" key="3">
    <source>
        <dbReference type="Pfam" id="PF13476"/>
    </source>
</evidence>
<gene>
    <name evidence="4" type="ORF">A8C75_08955</name>
</gene>
<dbReference type="Proteomes" id="UP000078070">
    <property type="component" value="Chromosome"/>
</dbReference>
<dbReference type="STRING" id="1821621.A8C75_08955"/>
<dbReference type="SUPFAM" id="SSF52540">
    <property type="entry name" value="P-loop containing nucleoside triphosphate hydrolases"/>
    <property type="match status" value="2"/>
</dbReference>
<keyword evidence="1" id="KW-0175">Coiled coil</keyword>
<proteinExistence type="predicted"/>
<reference evidence="5" key="1">
    <citation type="submission" date="2016-05" db="EMBL/GenBank/DDBJ databases">
        <authorList>
            <person name="Baek K."/>
            <person name="Yang S.-J."/>
        </authorList>
    </citation>
    <scope>NUCLEOTIDE SEQUENCE [LARGE SCALE GENOMIC DNA]</scope>
    <source>
        <strain evidence="5">ST58-10</strain>
    </source>
</reference>
<dbReference type="InterPro" id="IPR027417">
    <property type="entry name" value="P-loop_NTPase"/>
</dbReference>
<feature type="coiled-coil region" evidence="1">
    <location>
        <begin position="637"/>
        <end position="720"/>
    </location>
</feature>
<dbReference type="GO" id="GO:0006302">
    <property type="term" value="P:double-strand break repair"/>
    <property type="evidence" value="ECO:0007669"/>
    <property type="project" value="InterPro"/>
</dbReference>
<feature type="coiled-coil region" evidence="1">
    <location>
        <begin position="789"/>
        <end position="840"/>
    </location>
</feature>
<feature type="coiled-coil region" evidence="1">
    <location>
        <begin position="463"/>
        <end position="490"/>
    </location>
</feature>
<dbReference type="KEGG" id="mars:A8C75_08955"/>
<sequence length="1022" mass="113968">MKLHKLKLSAFGPFAGNESIDFSQLGENPLFLIDGPTGAGKSSLLHAVCYALYGETTDAERKELGIRCDNADPDVLTELKLEFSIRGQRYRIHRVPTQVRPARRGDGETEQKATAHLVRIADDGTEETLVPKKKTEADVHIRAILGLTTDQFRQVMVLPQGKFRELLLAKSDDRQEILSTLFQTEVYKRIEQLLKDKAGDIERQHRRFEESKTEALHEIHIADVDALLEAIAQSSTTLAERESAKAKADTFKRAEEAKLKAAEALQKRFEEQETKQTDLKTHQERKPEVDEARVRIQRAEKAAAIAPLWQTLQGLDQQIRVQDVETKAANSAVNQAKLEADEAVRSLQEMEKRYESRDELKATETRLAGYRKTLEGYESLKAAVQKANLAHQKALSRVEALDHEMASIDKTLEGQIEEIEVLGKQIGQKAECIELQIAAKRRLDTRVKLEAAAAYLATREKAVRVAQAALEEADRSYKQANTNADRLEMTWFTNQAAVLAQKLQLDQPCPVCGSSEHPHPAEFPEDIEKVNQDAVDQARRDASDCLNARYSSETQLTECVSAVQHQRKLITELESELGENATHTVDELTQAHRELEKRLQQICKSEQQLETVKANRKTEETKRIPLDTERTSLNKGMPELSAAKAAAENQLANAEKELPEAYRSLDALNRAILDTVQAIKKLETDYQGAQKRQAEASNAASAAQSNLKALNKQLQDLQTRRTTQSSLWQRVLSDSEFENQADFETSVLEETTTEELRTTVKGYDDKLRSLNSQLELIAQQLADQQPPDMASLEANHKASETAYQEAEKAWTEAQQAKALLNRTLAKIRSLETQQQAVQRQYEVVGKMAKAAGGRGDVRVSLERFVLGNLLDSVLSVASQRLHAMSRGQYRLVRQNEADQKRTMTAGLDLAIDDAYSGKTRPVATLSGGESFMASLALALALSDVVQQRSGGIQLDTLFIDEGFGSLDQESLQLAINTLVELQSSGRTIGIISHVSELKEQMPLRIDVSSSRAGSTVRMSCLP</sequence>
<accession>A0A1A9EY74</accession>
<feature type="domain" description="Rad50/SbcC-type AAA" evidence="3">
    <location>
        <begin position="5"/>
        <end position="208"/>
    </location>
</feature>
<protein>
    <recommendedName>
        <fullName evidence="3">Rad50/SbcC-type AAA domain-containing protein</fullName>
    </recommendedName>
</protein>
<dbReference type="AlphaFoldDB" id="A0A1A9EY74"/>
<dbReference type="GO" id="GO:0016887">
    <property type="term" value="F:ATP hydrolysis activity"/>
    <property type="evidence" value="ECO:0007669"/>
    <property type="project" value="InterPro"/>
</dbReference>
<feature type="region of interest" description="Disordered" evidence="2">
    <location>
        <begin position="270"/>
        <end position="290"/>
    </location>
</feature>
<dbReference type="Pfam" id="PF13476">
    <property type="entry name" value="AAA_23"/>
    <property type="match status" value="1"/>
</dbReference>
<dbReference type="InterPro" id="IPR038729">
    <property type="entry name" value="Rad50/SbcC_AAA"/>
</dbReference>
<name>A0A1A9EY74_9GAMM</name>
<dbReference type="PANTHER" id="PTHR32114">
    <property type="entry name" value="ABC TRANSPORTER ABCH.3"/>
    <property type="match status" value="1"/>
</dbReference>
<dbReference type="EMBL" id="CP015839">
    <property type="protein sequence ID" value="ANG62598.1"/>
    <property type="molecule type" value="Genomic_DNA"/>
</dbReference>
<evidence type="ECO:0000313" key="5">
    <source>
        <dbReference type="Proteomes" id="UP000078070"/>
    </source>
</evidence>
<dbReference type="OrthoDB" id="9795626at2"/>
<evidence type="ECO:0000256" key="2">
    <source>
        <dbReference type="SAM" id="MobiDB-lite"/>
    </source>
</evidence>
<evidence type="ECO:0000313" key="4">
    <source>
        <dbReference type="EMBL" id="ANG62598.1"/>
    </source>
</evidence>
<organism evidence="4 5">
    <name type="scientific">Marinobacterium aestuarii</name>
    <dbReference type="NCBI Taxonomy" id="1821621"/>
    <lineage>
        <taxon>Bacteria</taxon>
        <taxon>Pseudomonadati</taxon>
        <taxon>Pseudomonadota</taxon>
        <taxon>Gammaproteobacteria</taxon>
        <taxon>Oceanospirillales</taxon>
        <taxon>Oceanospirillaceae</taxon>
        <taxon>Marinobacterium</taxon>
    </lineage>
</organism>
<dbReference type="Pfam" id="PF13558">
    <property type="entry name" value="SbcC_Walker_B"/>
    <property type="match status" value="1"/>
</dbReference>
<keyword evidence="5" id="KW-1185">Reference proteome</keyword>
<dbReference type="RefSeq" id="WP_067380951.1">
    <property type="nucleotide sequence ID" value="NZ_CP015839.1"/>
</dbReference>
<dbReference type="Gene3D" id="3.40.50.300">
    <property type="entry name" value="P-loop containing nucleotide triphosphate hydrolases"/>
    <property type="match status" value="2"/>
</dbReference>
<evidence type="ECO:0000256" key="1">
    <source>
        <dbReference type="SAM" id="Coils"/>
    </source>
</evidence>
<reference evidence="4 5" key="2">
    <citation type="journal article" date="2018" name="Int. J. Syst. Evol. Microbiol.">
        <title>Marinobacterium aestuarii sp. nov., a benzene-degrading marine bacterium isolated from estuary sediment.</title>
        <authorList>
            <person name="Bae S.S."/>
            <person name="Jung J."/>
            <person name="Chung D."/>
            <person name="Baek K."/>
        </authorList>
    </citation>
    <scope>NUCLEOTIDE SEQUENCE [LARGE SCALE GENOMIC DNA]</scope>
    <source>
        <strain evidence="4 5">ST58-10</strain>
    </source>
</reference>